<evidence type="ECO:0000313" key="2">
    <source>
        <dbReference type="EMBL" id="KUJ18553.1"/>
    </source>
</evidence>
<accession>A0A194XEF2</accession>
<reference evidence="2 3" key="1">
    <citation type="submission" date="2015-10" db="EMBL/GenBank/DDBJ databases">
        <title>Full genome of DAOMC 229536 Phialocephala scopiformis, a fungal endophyte of spruce producing the potent anti-insectan compound rugulosin.</title>
        <authorList>
            <consortium name="DOE Joint Genome Institute"/>
            <person name="Walker A.K."/>
            <person name="Frasz S.L."/>
            <person name="Seifert K.A."/>
            <person name="Miller J.D."/>
            <person name="Mondo S.J."/>
            <person name="Labutti K."/>
            <person name="Lipzen A."/>
            <person name="Dockter R."/>
            <person name="Kennedy M."/>
            <person name="Grigoriev I.V."/>
            <person name="Spatafora J.W."/>
        </authorList>
    </citation>
    <scope>NUCLEOTIDE SEQUENCE [LARGE SCALE GENOMIC DNA]</scope>
    <source>
        <strain evidence="2 3">CBS 120377</strain>
    </source>
</reference>
<dbReference type="InParanoid" id="A0A194XEF2"/>
<gene>
    <name evidence="2" type="ORF">LY89DRAFT_683501</name>
</gene>
<evidence type="ECO:0000256" key="1">
    <source>
        <dbReference type="SAM" id="Phobius"/>
    </source>
</evidence>
<dbReference type="RefSeq" id="XP_018072908.1">
    <property type="nucleotide sequence ID" value="XM_018214715.1"/>
</dbReference>
<keyword evidence="1" id="KW-1133">Transmembrane helix</keyword>
<dbReference type="Proteomes" id="UP000070700">
    <property type="component" value="Unassembled WGS sequence"/>
</dbReference>
<keyword evidence="1" id="KW-0812">Transmembrane</keyword>
<organism evidence="2 3">
    <name type="scientific">Mollisia scopiformis</name>
    <name type="common">Conifer needle endophyte fungus</name>
    <name type="synonym">Phialocephala scopiformis</name>
    <dbReference type="NCBI Taxonomy" id="149040"/>
    <lineage>
        <taxon>Eukaryota</taxon>
        <taxon>Fungi</taxon>
        <taxon>Dikarya</taxon>
        <taxon>Ascomycota</taxon>
        <taxon>Pezizomycotina</taxon>
        <taxon>Leotiomycetes</taxon>
        <taxon>Helotiales</taxon>
        <taxon>Mollisiaceae</taxon>
        <taxon>Mollisia</taxon>
    </lineage>
</organism>
<dbReference type="KEGG" id="psco:LY89DRAFT_683501"/>
<evidence type="ECO:0000313" key="3">
    <source>
        <dbReference type="Proteomes" id="UP000070700"/>
    </source>
</evidence>
<feature type="transmembrane region" description="Helical" evidence="1">
    <location>
        <begin position="48"/>
        <end position="67"/>
    </location>
</feature>
<name>A0A194XEF2_MOLSC</name>
<sequence>MSSSAEHKTSHSLFTKAPVPPQAFVNHKPSIFFISTSLSTFSLNQVTMRYFLALALAMATAVIAAPAPQSGREINKRQDIDWAWCVLSTANWDTCCAEYPDQCEGSPFPICIEDDNGDEICP</sequence>
<dbReference type="GeneID" id="28824441"/>
<proteinExistence type="predicted"/>
<dbReference type="AlphaFoldDB" id="A0A194XEF2"/>
<dbReference type="EMBL" id="KQ947412">
    <property type="protein sequence ID" value="KUJ18553.1"/>
    <property type="molecule type" value="Genomic_DNA"/>
</dbReference>
<keyword evidence="3" id="KW-1185">Reference proteome</keyword>
<keyword evidence="1" id="KW-0472">Membrane</keyword>
<protein>
    <submittedName>
        <fullName evidence="2">Uncharacterized protein</fullName>
    </submittedName>
</protein>